<dbReference type="AlphaFoldDB" id="R7Q4P8"/>
<dbReference type="RefSeq" id="XP_005712649.1">
    <property type="nucleotide sequence ID" value="XM_005712592.1"/>
</dbReference>
<reference evidence="3" key="1">
    <citation type="journal article" date="2013" name="Proc. Natl. Acad. Sci. U.S.A.">
        <title>Genome structure and metabolic features in the red seaweed Chondrus crispus shed light on evolution of the Archaeplastida.</title>
        <authorList>
            <person name="Collen J."/>
            <person name="Porcel B."/>
            <person name="Carre W."/>
            <person name="Ball S.G."/>
            <person name="Chaparro C."/>
            <person name="Tonon T."/>
            <person name="Barbeyron T."/>
            <person name="Michel G."/>
            <person name="Noel B."/>
            <person name="Valentin K."/>
            <person name="Elias M."/>
            <person name="Artiguenave F."/>
            <person name="Arun A."/>
            <person name="Aury J.M."/>
            <person name="Barbosa-Neto J.F."/>
            <person name="Bothwell J.H."/>
            <person name="Bouget F.Y."/>
            <person name="Brillet L."/>
            <person name="Cabello-Hurtado F."/>
            <person name="Capella-Gutierrez S."/>
            <person name="Charrier B."/>
            <person name="Cladiere L."/>
            <person name="Cock J.M."/>
            <person name="Coelho S.M."/>
            <person name="Colleoni C."/>
            <person name="Czjzek M."/>
            <person name="Da Silva C."/>
            <person name="Delage L."/>
            <person name="Denoeud F."/>
            <person name="Deschamps P."/>
            <person name="Dittami S.M."/>
            <person name="Gabaldon T."/>
            <person name="Gachon C.M."/>
            <person name="Groisillier A."/>
            <person name="Herve C."/>
            <person name="Jabbari K."/>
            <person name="Katinka M."/>
            <person name="Kloareg B."/>
            <person name="Kowalczyk N."/>
            <person name="Labadie K."/>
            <person name="Leblanc C."/>
            <person name="Lopez P.J."/>
            <person name="McLachlan D.H."/>
            <person name="Meslet-Cladiere L."/>
            <person name="Moustafa A."/>
            <person name="Nehr Z."/>
            <person name="Nyvall Collen P."/>
            <person name="Panaud O."/>
            <person name="Partensky F."/>
            <person name="Poulain J."/>
            <person name="Rensing S.A."/>
            <person name="Rousvoal S."/>
            <person name="Samson G."/>
            <person name="Symeonidi A."/>
            <person name="Weissenbach J."/>
            <person name="Zambounis A."/>
            <person name="Wincker P."/>
            <person name="Boyen C."/>
        </authorList>
    </citation>
    <scope>NUCLEOTIDE SEQUENCE [LARGE SCALE GENOMIC DNA]</scope>
    <source>
        <strain evidence="3">cv. Stackhouse</strain>
    </source>
</reference>
<name>R7Q4P8_CHOCR</name>
<accession>R7Q4P8</accession>
<dbReference type="KEGG" id="ccp:CHC_T00001459001"/>
<proteinExistence type="predicted"/>
<keyword evidence="3" id="KW-1185">Reference proteome</keyword>
<dbReference type="Gramene" id="CDF32848">
    <property type="protein sequence ID" value="CDF32848"/>
    <property type="gene ID" value="CHC_T00001459001"/>
</dbReference>
<dbReference type="EMBL" id="HG001592">
    <property type="protein sequence ID" value="CDF32848.1"/>
    <property type="molecule type" value="Genomic_DNA"/>
</dbReference>
<dbReference type="OrthoDB" id="365077at2759"/>
<evidence type="ECO:0000313" key="3">
    <source>
        <dbReference type="Proteomes" id="UP000012073"/>
    </source>
</evidence>
<dbReference type="Pfam" id="PF13716">
    <property type="entry name" value="CRAL_TRIO_2"/>
    <property type="match status" value="1"/>
</dbReference>
<dbReference type="InterPro" id="IPR036865">
    <property type="entry name" value="CRAL-TRIO_dom_sf"/>
</dbReference>
<evidence type="ECO:0000313" key="2">
    <source>
        <dbReference type="EMBL" id="CDF32848.1"/>
    </source>
</evidence>
<sequence>MSWWLLSLRLRLSRGHRKNLCGLTIVHPSVWVRLLFLGMRPVLGAGFWKKLHYVDRIEELWLDEMMEEGVARRNIPQAVFGYEQKIVEEAEESRNLAIALGAPLAARERQYQQGGHE</sequence>
<dbReference type="Gene3D" id="3.40.525.10">
    <property type="entry name" value="CRAL-TRIO lipid binding domain"/>
    <property type="match status" value="1"/>
</dbReference>
<feature type="domain" description="CRAL-TRIO" evidence="1">
    <location>
        <begin position="5"/>
        <end position="84"/>
    </location>
</feature>
<dbReference type="InterPro" id="IPR001251">
    <property type="entry name" value="CRAL-TRIO_dom"/>
</dbReference>
<protein>
    <recommendedName>
        <fullName evidence="1">CRAL-TRIO domain-containing protein</fullName>
    </recommendedName>
</protein>
<organism evidence="2 3">
    <name type="scientific">Chondrus crispus</name>
    <name type="common">Carrageen Irish moss</name>
    <name type="synonym">Polymorpha crispa</name>
    <dbReference type="NCBI Taxonomy" id="2769"/>
    <lineage>
        <taxon>Eukaryota</taxon>
        <taxon>Rhodophyta</taxon>
        <taxon>Florideophyceae</taxon>
        <taxon>Rhodymeniophycidae</taxon>
        <taxon>Gigartinales</taxon>
        <taxon>Gigartinaceae</taxon>
        <taxon>Chondrus</taxon>
    </lineage>
</organism>
<evidence type="ECO:0000259" key="1">
    <source>
        <dbReference type="Pfam" id="PF13716"/>
    </source>
</evidence>
<gene>
    <name evidence="2" type="ORF">CHC_T00001459001</name>
</gene>
<dbReference type="GeneID" id="17320362"/>
<dbReference type="Proteomes" id="UP000012073">
    <property type="component" value="Unassembled WGS sequence"/>
</dbReference>